<proteinExistence type="predicted"/>
<dbReference type="Proteomes" id="UP001642502">
    <property type="component" value="Unassembled WGS sequence"/>
</dbReference>
<feature type="compositionally biased region" description="Basic and acidic residues" evidence="1">
    <location>
        <begin position="228"/>
        <end position="237"/>
    </location>
</feature>
<protein>
    <submittedName>
        <fullName evidence="2">Uncharacterized protein</fullName>
    </submittedName>
</protein>
<gene>
    <name evidence="2" type="ORF">SEPCBS119000_002876</name>
</gene>
<feature type="compositionally biased region" description="Polar residues" evidence="1">
    <location>
        <begin position="122"/>
        <end position="133"/>
    </location>
</feature>
<feature type="compositionally biased region" description="Polar residues" evidence="1">
    <location>
        <begin position="244"/>
        <end position="254"/>
    </location>
</feature>
<accession>A0ABP0DIH7</accession>
<evidence type="ECO:0000313" key="2">
    <source>
        <dbReference type="EMBL" id="CAK7268074.1"/>
    </source>
</evidence>
<evidence type="ECO:0000313" key="3">
    <source>
        <dbReference type="Proteomes" id="UP001642502"/>
    </source>
</evidence>
<keyword evidence="3" id="KW-1185">Reference proteome</keyword>
<feature type="compositionally biased region" description="Polar residues" evidence="1">
    <location>
        <begin position="8"/>
        <end position="19"/>
    </location>
</feature>
<name>A0ABP0DIH7_9PEZI</name>
<feature type="region of interest" description="Disordered" evidence="1">
    <location>
        <begin position="1"/>
        <end position="309"/>
    </location>
</feature>
<comment type="caution">
    <text evidence="2">The sequence shown here is derived from an EMBL/GenBank/DDBJ whole genome shotgun (WGS) entry which is preliminary data.</text>
</comment>
<feature type="compositionally biased region" description="Low complexity" evidence="1">
    <location>
        <begin position="50"/>
        <end position="62"/>
    </location>
</feature>
<feature type="compositionally biased region" description="Low complexity" evidence="1">
    <location>
        <begin position="71"/>
        <end position="81"/>
    </location>
</feature>
<dbReference type="EMBL" id="CAWUON010000033">
    <property type="protein sequence ID" value="CAK7268074.1"/>
    <property type="molecule type" value="Genomic_DNA"/>
</dbReference>
<reference evidence="2 3" key="1">
    <citation type="submission" date="2024-01" db="EMBL/GenBank/DDBJ databases">
        <authorList>
            <person name="Allen C."/>
            <person name="Tagirdzhanova G."/>
        </authorList>
    </citation>
    <scope>NUCLEOTIDE SEQUENCE [LARGE SCALE GENOMIC DNA]</scope>
    <source>
        <strain evidence="2 3">CBS 119000</strain>
    </source>
</reference>
<sequence length="309" mass="32172">MAAVAGKATSNPNPTSAQYAAQRGSIDMLMRPKEARAPTTSSSGAHETSKPGSGAPAAAAPKMSFLEAIRAQRQVRVQQLRDMPQSSTPRSLLVTKSAASTESPSNFYKGSGGGGFSALVAGSTTTQRSGQKSKPQKSHDTAWIAALSRSSTHTGTANTPPSTTPAATTTTMTTATSEPSFAQVQDELEAGFRRYSRANPLGGVGSGHSADAESSSQSTGLGRGSQSDQKDHKDQKGQQDATMPPSSASSQNLRARQLMMAPKSSAARREEERVASMNQKKRLTNGGDNSSDEDVGRSALGRAKKSRKG</sequence>
<feature type="compositionally biased region" description="Polar residues" evidence="1">
    <location>
        <begin position="97"/>
        <end position="108"/>
    </location>
</feature>
<evidence type="ECO:0000256" key="1">
    <source>
        <dbReference type="SAM" id="MobiDB-lite"/>
    </source>
</evidence>
<organism evidence="2 3">
    <name type="scientific">Sporothrix epigloea</name>
    <dbReference type="NCBI Taxonomy" id="1892477"/>
    <lineage>
        <taxon>Eukaryota</taxon>
        <taxon>Fungi</taxon>
        <taxon>Dikarya</taxon>
        <taxon>Ascomycota</taxon>
        <taxon>Pezizomycotina</taxon>
        <taxon>Sordariomycetes</taxon>
        <taxon>Sordariomycetidae</taxon>
        <taxon>Ophiostomatales</taxon>
        <taxon>Ophiostomataceae</taxon>
        <taxon>Sporothrix</taxon>
    </lineage>
</organism>
<feature type="compositionally biased region" description="Low complexity" evidence="1">
    <location>
        <begin position="152"/>
        <end position="180"/>
    </location>
</feature>